<proteinExistence type="predicted"/>
<reference evidence="1" key="1">
    <citation type="submission" date="2023-10" db="EMBL/GenBank/DDBJ databases">
        <authorList>
            <person name="Chen Y."/>
            <person name="Shah S."/>
            <person name="Dougan E. K."/>
            <person name="Thang M."/>
            <person name="Chan C."/>
        </authorList>
    </citation>
    <scope>NUCLEOTIDE SEQUENCE [LARGE SCALE GENOMIC DNA]</scope>
</reference>
<comment type="caution">
    <text evidence="1">The sequence shown here is derived from an EMBL/GenBank/DDBJ whole genome shotgun (WGS) entry which is preliminary data.</text>
</comment>
<organism evidence="1 2">
    <name type="scientific">Prorocentrum cordatum</name>
    <dbReference type="NCBI Taxonomy" id="2364126"/>
    <lineage>
        <taxon>Eukaryota</taxon>
        <taxon>Sar</taxon>
        <taxon>Alveolata</taxon>
        <taxon>Dinophyceae</taxon>
        <taxon>Prorocentrales</taxon>
        <taxon>Prorocentraceae</taxon>
        <taxon>Prorocentrum</taxon>
    </lineage>
</organism>
<sequence>MRALEALHDFWARGTRWRLHTPQLLGPPPRFSTSLRSGPPPLPPLRAVALAARMRAPLETAAVWRSPCPLLEAEAEEHLPMAQWVGAGGGTGLWPNFWVEPPLAWSLRVAAEA</sequence>
<dbReference type="EMBL" id="CAUYUJ010014338">
    <property type="protein sequence ID" value="CAK0839975.1"/>
    <property type="molecule type" value="Genomic_DNA"/>
</dbReference>
<dbReference type="Proteomes" id="UP001189429">
    <property type="component" value="Unassembled WGS sequence"/>
</dbReference>
<protein>
    <submittedName>
        <fullName evidence="1">Uncharacterized protein</fullName>
    </submittedName>
</protein>
<accession>A0ABN9T4M0</accession>
<gene>
    <name evidence="1" type="ORF">PCOR1329_LOCUS35525</name>
</gene>
<keyword evidence="2" id="KW-1185">Reference proteome</keyword>
<evidence type="ECO:0000313" key="1">
    <source>
        <dbReference type="EMBL" id="CAK0839975.1"/>
    </source>
</evidence>
<evidence type="ECO:0000313" key="2">
    <source>
        <dbReference type="Proteomes" id="UP001189429"/>
    </source>
</evidence>
<name>A0ABN9T4M0_9DINO</name>